<evidence type="ECO:0000313" key="14">
    <source>
        <dbReference type="Proteomes" id="UP000194236"/>
    </source>
</evidence>
<dbReference type="Pfam" id="PF00001">
    <property type="entry name" value="7tm_1"/>
    <property type="match status" value="1"/>
</dbReference>
<comment type="similarity">
    <text evidence="2 10">Belongs to the G-protein coupled receptor 1 family.</text>
</comment>
<feature type="transmembrane region" description="Helical" evidence="11">
    <location>
        <begin position="45"/>
        <end position="66"/>
    </location>
</feature>
<evidence type="ECO:0000256" key="10">
    <source>
        <dbReference type="RuleBase" id="RU000688"/>
    </source>
</evidence>
<dbReference type="PROSITE" id="PS50262">
    <property type="entry name" value="G_PROTEIN_RECEP_F1_2"/>
    <property type="match status" value="1"/>
</dbReference>
<dbReference type="Proteomes" id="UP000194236">
    <property type="component" value="Unassembled WGS sequence"/>
</dbReference>
<accession>A0A1Y3BW04</accession>
<dbReference type="PRINTS" id="PR00237">
    <property type="entry name" value="GPCRRHODOPSN"/>
</dbReference>
<dbReference type="SUPFAM" id="SSF81321">
    <property type="entry name" value="Family A G protein-coupled receptor-like"/>
    <property type="match status" value="1"/>
</dbReference>
<evidence type="ECO:0000256" key="1">
    <source>
        <dbReference type="ARBA" id="ARBA00004651"/>
    </source>
</evidence>
<keyword evidence="4 10" id="KW-0812">Transmembrane</keyword>
<keyword evidence="6 10" id="KW-0297">G-protein coupled receptor</keyword>
<evidence type="ECO:0000256" key="11">
    <source>
        <dbReference type="SAM" id="Phobius"/>
    </source>
</evidence>
<dbReference type="EMBL" id="MUJZ01000764">
    <property type="protein sequence ID" value="OTF84094.1"/>
    <property type="molecule type" value="Genomic_DNA"/>
</dbReference>
<dbReference type="GO" id="GO:0005886">
    <property type="term" value="C:plasma membrane"/>
    <property type="evidence" value="ECO:0007669"/>
    <property type="project" value="UniProtKB-SubCell"/>
</dbReference>
<evidence type="ECO:0000259" key="12">
    <source>
        <dbReference type="PROSITE" id="PS50262"/>
    </source>
</evidence>
<organism evidence="13 14">
    <name type="scientific">Euroglyphus maynei</name>
    <name type="common">Mayne's house dust mite</name>
    <dbReference type="NCBI Taxonomy" id="6958"/>
    <lineage>
        <taxon>Eukaryota</taxon>
        <taxon>Metazoa</taxon>
        <taxon>Ecdysozoa</taxon>
        <taxon>Arthropoda</taxon>
        <taxon>Chelicerata</taxon>
        <taxon>Arachnida</taxon>
        <taxon>Acari</taxon>
        <taxon>Acariformes</taxon>
        <taxon>Sarcoptiformes</taxon>
        <taxon>Astigmata</taxon>
        <taxon>Psoroptidia</taxon>
        <taxon>Analgoidea</taxon>
        <taxon>Pyroglyphidae</taxon>
        <taxon>Pyroglyphinae</taxon>
        <taxon>Euroglyphus</taxon>
    </lineage>
</organism>
<reference evidence="13 14" key="1">
    <citation type="submission" date="2017-03" db="EMBL/GenBank/DDBJ databases">
        <title>Genome Survey of Euroglyphus maynei.</title>
        <authorList>
            <person name="Arlian L.G."/>
            <person name="Morgan M.S."/>
            <person name="Rider S.D."/>
        </authorList>
    </citation>
    <scope>NUCLEOTIDE SEQUENCE [LARGE SCALE GENOMIC DNA]</scope>
    <source>
        <strain evidence="13">Arlian Lab</strain>
        <tissue evidence="13">Whole body</tissue>
    </source>
</reference>
<keyword evidence="7 11" id="KW-0472">Membrane</keyword>
<dbReference type="GO" id="GO:0004930">
    <property type="term" value="F:G protein-coupled receptor activity"/>
    <property type="evidence" value="ECO:0007669"/>
    <property type="project" value="UniProtKB-KW"/>
</dbReference>
<feature type="transmembrane region" description="Helical" evidence="11">
    <location>
        <begin position="165"/>
        <end position="190"/>
    </location>
</feature>
<protein>
    <submittedName>
        <fullName evidence="13">7 transmembrane receptor (Rhodopsin family)-like protein</fullName>
    </submittedName>
</protein>
<dbReference type="OrthoDB" id="9445642at2759"/>
<keyword evidence="5 11" id="KW-1133">Transmembrane helix</keyword>
<gene>
    <name evidence="13" type="ORF">BLA29_008324</name>
</gene>
<dbReference type="Gene3D" id="1.20.1070.10">
    <property type="entry name" value="Rhodopsin 7-helix transmembrane proteins"/>
    <property type="match status" value="1"/>
</dbReference>
<comment type="subcellular location">
    <subcellularLocation>
        <location evidence="1">Cell membrane</location>
        <topology evidence="1">Multi-pass membrane protein</topology>
    </subcellularLocation>
</comment>
<proteinExistence type="inferred from homology"/>
<comment type="caution">
    <text evidence="13">The sequence shown here is derived from an EMBL/GenBank/DDBJ whole genome shotgun (WGS) entry which is preliminary data.</text>
</comment>
<feature type="domain" description="G-protein coupled receptors family 1 profile" evidence="12">
    <location>
        <begin position="25"/>
        <end position="201"/>
    </location>
</feature>
<evidence type="ECO:0000256" key="9">
    <source>
        <dbReference type="ARBA" id="ARBA00023224"/>
    </source>
</evidence>
<keyword evidence="3" id="KW-1003">Cell membrane</keyword>
<feature type="transmembrane region" description="Helical" evidence="11">
    <location>
        <begin position="81"/>
        <end position="103"/>
    </location>
</feature>
<evidence type="ECO:0000256" key="2">
    <source>
        <dbReference type="ARBA" id="ARBA00010663"/>
    </source>
</evidence>
<evidence type="ECO:0000256" key="6">
    <source>
        <dbReference type="ARBA" id="ARBA00023040"/>
    </source>
</evidence>
<keyword evidence="9 10" id="KW-0807">Transducer</keyword>
<dbReference type="InterPro" id="IPR017452">
    <property type="entry name" value="GPCR_Rhodpsn_7TM"/>
</dbReference>
<evidence type="ECO:0000256" key="7">
    <source>
        <dbReference type="ARBA" id="ARBA00023136"/>
    </source>
</evidence>
<dbReference type="PANTHER" id="PTHR24248">
    <property type="entry name" value="ADRENERGIC RECEPTOR-RELATED G-PROTEIN COUPLED RECEPTOR"/>
    <property type="match status" value="1"/>
</dbReference>
<evidence type="ECO:0000256" key="4">
    <source>
        <dbReference type="ARBA" id="ARBA00022692"/>
    </source>
</evidence>
<dbReference type="InterPro" id="IPR000276">
    <property type="entry name" value="GPCR_Rhodpsn"/>
</dbReference>
<evidence type="ECO:0000313" key="13">
    <source>
        <dbReference type="EMBL" id="OTF84094.1"/>
    </source>
</evidence>
<name>A0A1Y3BW04_EURMA</name>
<dbReference type="PROSITE" id="PS00237">
    <property type="entry name" value="G_PROTEIN_RECEP_F1_1"/>
    <property type="match status" value="1"/>
</dbReference>
<feature type="transmembrane region" description="Helical" evidence="11">
    <location>
        <begin position="12"/>
        <end position="33"/>
    </location>
</feature>
<sequence length="201" mass="22995">MIDDHQLPILYVGMEICVAFIAIIGNLLVIIVFIQDRRLRKVTNFYVISLSFADLLVGSIGIPSAIMTKIGLPRGSMKLCIIMLSLLIILCTISILNLVAVSLDRYWAILHPLDYHKRISEKTAMIIIGICWLLGSLIGLLPLFGWHNDYNDDHCYFIPTMDYNFLMFLYFATIVFPAIIMAIFYIRIYIVVKQQISMNKV</sequence>
<keyword evidence="14" id="KW-1185">Reference proteome</keyword>
<keyword evidence="8 10" id="KW-0675">Receptor</keyword>
<evidence type="ECO:0000256" key="3">
    <source>
        <dbReference type="ARBA" id="ARBA00022475"/>
    </source>
</evidence>
<feature type="transmembrane region" description="Helical" evidence="11">
    <location>
        <begin position="124"/>
        <end position="145"/>
    </location>
</feature>
<evidence type="ECO:0000256" key="5">
    <source>
        <dbReference type="ARBA" id="ARBA00022989"/>
    </source>
</evidence>
<dbReference type="AlphaFoldDB" id="A0A1Y3BW04"/>
<evidence type="ECO:0000256" key="8">
    <source>
        <dbReference type="ARBA" id="ARBA00023170"/>
    </source>
</evidence>